<name>A0ABR7MCQ9_9BACT</name>
<evidence type="ECO:0000259" key="2">
    <source>
        <dbReference type="Pfam" id="PF00582"/>
    </source>
</evidence>
<feature type="domain" description="UspA" evidence="2">
    <location>
        <begin position="6"/>
        <end position="144"/>
    </location>
</feature>
<dbReference type="InterPro" id="IPR014729">
    <property type="entry name" value="Rossmann-like_a/b/a_fold"/>
</dbReference>
<sequence length="279" mass="31952">MEHLLKQILVVVDFSETSRLVLNNIIPLANELKCDVHLLHVVKPSVWPSLVDAPHFIPIKSDLKAEATNKLMSWQSQFIPMMDKGRLLYSHCTEGGVEKEVRDFTLRHDIDMVILMQYRRFAWSKLLNRININRLARKIKCPVLNLPAAGNIHHIRNIVLPITNVLPLRKIMFAAYLARYHNASIHLVSLQEESVQQSETENPYLYKAYQLLRDNTNLRIECHPMSGNNIAGTTLQFAEKVNADLIVVQPGRETELPGMLNNIFSRFLFSASRIPVMAV</sequence>
<dbReference type="Gene3D" id="3.40.50.620">
    <property type="entry name" value="HUPs"/>
    <property type="match status" value="2"/>
</dbReference>
<protein>
    <recommendedName>
        <fullName evidence="2">UspA domain-containing protein</fullName>
    </recommendedName>
</protein>
<organism evidence="3 4">
    <name type="scientific">Flavihumibacter stibioxidans</name>
    <dbReference type="NCBI Taxonomy" id="1834163"/>
    <lineage>
        <taxon>Bacteria</taxon>
        <taxon>Pseudomonadati</taxon>
        <taxon>Bacteroidota</taxon>
        <taxon>Chitinophagia</taxon>
        <taxon>Chitinophagales</taxon>
        <taxon>Chitinophagaceae</taxon>
        <taxon>Flavihumibacter</taxon>
    </lineage>
</organism>
<dbReference type="InterPro" id="IPR006016">
    <property type="entry name" value="UspA"/>
</dbReference>
<dbReference type="Pfam" id="PF00582">
    <property type="entry name" value="Usp"/>
    <property type="match status" value="1"/>
</dbReference>
<dbReference type="RefSeq" id="WP_187258137.1">
    <property type="nucleotide sequence ID" value="NZ_JBHULF010000019.1"/>
</dbReference>
<dbReference type="PANTHER" id="PTHR46268:SF6">
    <property type="entry name" value="UNIVERSAL STRESS PROTEIN UP12"/>
    <property type="match status" value="1"/>
</dbReference>
<dbReference type="CDD" id="cd00293">
    <property type="entry name" value="USP-like"/>
    <property type="match status" value="1"/>
</dbReference>
<comment type="caution">
    <text evidence="3">The sequence shown here is derived from an EMBL/GenBank/DDBJ whole genome shotgun (WGS) entry which is preliminary data.</text>
</comment>
<dbReference type="Proteomes" id="UP000765802">
    <property type="component" value="Unassembled WGS sequence"/>
</dbReference>
<evidence type="ECO:0000313" key="4">
    <source>
        <dbReference type="Proteomes" id="UP000765802"/>
    </source>
</evidence>
<accession>A0ABR7MCQ9</accession>
<keyword evidence="4" id="KW-1185">Reference proteome</keyword>
<proteinExistence type="inferred from homology"/>
<dbReference type="EMBL" id="MBUA01000029">
    <property type="protein sequence ID" value="MBC6492822.1"/>
    <property type="molecule type" value="Genomic_DNA"/>
</dbReference>
<comment type="similarity">
    <text evidence="1">Belongs to the universal stress protein A family.</text>
</comment>
<evidence type="ECO:0000313" key="3">
    <source>
        <dbReference type="EMBL" id="MBC6492822.1"/>
    </source>
</evidence>
<dbReference type="SUPFAM" id="SSF52402">
    <property type="entry name" value="Adenine nucleotide alpha hydrolases-like"/>
    <property type="match status" value="2"/>
</dbReference>
<gene>
    <name evidence="3" type="ORF">BC349_17325</name>
</gene>
<dbReference type="PANTHER" id="PTHR46268">
    <property type="entry name" value="STRESS RESPONSE PROTEIN NHAX"/>
    <property type="match status" value="1"/>
</dbReference>
<reference evidence="3 4" key="1">
    <citation type="submission" date="2016-07" db="EMBL/GenBank/DDBJ databases">
        <title>Genome analysis of Flavihumibacter stibioxidans YS-17.</title>
        <authorList>
            <person name="Shi K."/>
            <person name="Han Y."/>
            <person name="Wang G."/>
        </authorList>
    </citation>
    <scope>NUCLEOTIDE SEQUENCE [LARGE SCALE GENOMIC DNA]</scope>
    <source>
        <strain evidence="3 4">YS-17</strain>
    </source>
</reference>
<evidence type="ECO:0000256" key="1">
    <source>
        <dbReference type="ARBA" id="ARBA00008791"/>
    </source>
</evidence>